<accession>A0A394DEN9</accession>
<dbReference type="GO" id="GO:0007623">
    <property type="term" value="P:circadian rhythm"/>
    <property type="evidence" value="ECO:0007669"/>
    <property type="project" value="InterPro"/>
</dbReference>
<evidence type="ECO:0000256" key="1">
    <source>
        <dbReference type="PROSITE-ProRule" id="PRU00176"/>
    </source>
</evidence>
<feature type="compositionally biased region" description="Polar residues" evidence="2">
    <location>
        <begin position="233"/>
        <end position="244"/>
    </location>
</feature>
<protein>
    <recommendedName>
        <fullName evidence="3">RRM domain-containing protein</fullName>
    </recommendedName>
</protein>
<keyword evidence="5" id="KW-1185">Reference proteome</keyword>
<organism evidence="4 5">
    <name type="scientific">Lupinus angustifolius</name>
    <name type="common">Narrow-leaved blue lupine</name>
    <dbReference type="NCBI Taxonomy" id="3871"/>
    <lineage>
        <taxon>Eukaryota</taxon>
        <taxon>Viridiplantae</taxon>
        <taxon>Streptophyta</taxon>
        <taxon>Embryophyta</taxon>
        <taxon>Tracheophyta</taxon>
        <taxon>Spermatophyta</taxon>
        <taxon>Magnoliopsida</taxon>
        <taxon>eudicotyledons</taxon>
        <taxon>Gunneridae</taxon>
        <taxon>Pentapetalae</taxon>
        <taxon>rosids</taxon>
        <taxon>fabids</taxon>
        <taxon>Fabales</taxon>
        <taxon>Fabaceae</taxon>
        <taxon>Papilionoideae</taxon>
        <taxon>50 kb inversion clade</taxon>
        <taxon>genistoids sensu lato</taxon>
        <taxon>core genistoids</taxon>
        <taxon>Genisteae</taxon>
        <taxon>Lupinus</taxon>
    </lineage>
</organism>
<gene>
    <name evidence="4" type="ORF">TanjilG_06365</name>
</gene>
<feature type="compositionally biased region" description="Basic and acidic residues" evidence="2">
    <location>
        <begin position="203"/>
        <end position="212"/>
    </location>
</feature>
<dbReference type="Gramene" id="OIW21585">
    <property type="protein sequence ID" value="OIW21585"/>
    <property type="gene ID" value="TanjilG_06365"/>
</dbReference>
<evidence type="ECO:0000313" key="5">
    <source>
        <dbReference type="Proteomes" id="UP000188354"/>
    </source>
</evidence>
<feature type="compositionally biased region" description="Polar residues" evidence="2">
    <location>
        <begin position="519"/>
        <end position="533"/>
    </location>
</feature>
<sequence length="844" mass="94897">MSHFGRTGPPDISDTYSLLILNITFRTTADDLFPLFDKYGKVVDIFIPKDRRTGESRGFAFVRYKYADEASKAVDRLDGRMVDGREITVQFAKYGPNAEKMHRDDNRDRDYRRRSRSRSYDRYERDRYRGRDKDYRRRSRSRSASPDNKTRRRGRYDDERHSRSPRRSVDSLSPARHSPSPRRSPSPKKVISPQRSASPRKSPRGESPDNRRHDRRSASPRSVSPRGHPDASRSPSPRNSNGDLQDNVWDEFVETDDHIVPNAGDKHKDQFAVQGDSCKKSLQELQGIKRTDYVRNYDIQSEEELYLPNLNRKEGMLKKGSSWSHKPEGLFSSCEGDSCKELKRLTSDNTKMSDHCFKSSNVDSSSSKLCADDTIMGNKCMVGDDNVSQYSINHTSQTDNELSFLDNDLWMDIGNFEDVDRTMSCDLTFGMESLDNEDGFAWLSSSHGTEGSDDALKSGFKFASAEMCPLKSLSDYNIALKENIEGLPINDCNQKTSPIDEKLGSQMDVDHDAVPAPLSTCSESDMISGNTNDRMPEEKGKMSKPLTGKRRNLENGDFVRPYAHMEEYANLKQPFGTSSSGVTSQGSIQKHKQNMDSSILIQNSQMNQNCCEYDYSRGALGDFVCSDSQLLNGGFKSENIANPLPFQNPGSALQVCHKFENENEGHSEVGGVSIGFSQEIDSSNLHESSSMSSALDNISLQAASFCQLQRVMDQLDIRTKLCIRDSLYRLARSAEKRHTNANTNGQIGGDVETFKAMKTPDANNCTGFMDIETNTNPIDRSIAHLLFHRPSDPSMFPRNDNIPFKSSSMVHGIVTNLPVMNETPICQEESPAGVEKKSLRVTPS</sequence>
<keyword evidence="1" id="KW-0694">RNA-binding</keyword>
<dbReference type="PANTHER" id="PTHR33334:SF8">
    <property type="entry name" value="PROTEIN LNK1"/>
    <property type="match status" value="1"/>
</dbReference>
<dbReference type="PANTHER" id="PTHR33334">
    <property type="entry name" value="PROTEIN LNK1"/>
    <property type="match status" value="1"/>
</dbReference>
<dbReference type="SUPFAM" id="SSF54928">
    <property type="entry name" value="RNA-binding domain, RBD"/>
    <property type="match status" value="1"/>
</dbReference>
<dbReference type="STRING" id="3871.A0A394DEN9"/>
<evidence type="ECO:0000313" key="4">
    <source>
        <dbReference type="EMBL" id="OIW21585.1"/>
    </source>
</evidence>
<dbReference type="GO" id="GO:0006355">
    <property type="term" value="P:regulation of DNA-templated transcription"/>
    <property type="evidence" value="ECO:0007669"/>
    <property type="project" value="InterPro"/>
</dbReference>
<evidence type="ECO:0000256" key="2">
    <source>
        <dbReference type="SAM" id="MobiDB-lite"/>
    </source>
</evidence>
<feature type="compositionally biased region" description="Low complexity" evidence="2">
    <location>
        <begin position="173"/>
        <end position="183"/>
    </location>
</feature>
<feature type="region of interest" description="Disordered" evidence="2">
    <location>
        <begin position="518"/>
        <end position="553"/>
    </location>
</feature>
<name>A0A394DEN9_LUPAN</name>
<comment type="caution">
    <text evidence="4">The sequence shown here is derived from an EMBL/GenBank/DDBJ whole genome shotgun (WGS) entry which is preliminary data.</text>
</comment>
<dbReference type="FunFam" id="3.30.70.330:FF:000192">
    <property type="entry name" value="Serine/arginine-rich splicing factor SC35"/>
    <property type="match status" value="1"/>
</dbReference>
<dbReference type="InterPro" id="IPR039928">
    <property type="entry name" value="LNK"/>
</dbReference>
<feature type="compositionally biased region" description="Basic and acidic residues" evidence="2">
    <location>
        <begin position="99"/>
        <end position="111"/>
    </location>
</feature>
<dbReference type="Gene3D" id="3.30.70.330">
    <property type="match status" value="1"/>
</dbReference>
<dbReference type="InterPro" id="IPR000504">
    <property type="entry name" value="RRM_dom"/>
</dbReference>
<proteinExistence type="predicted"/>
<reference evidence="4 5" key="1">
    <citation type="journal article" date="2017" name="Plant Biotechnol. J.">
        <title>A comprehensive draft genome sequence for lupin (Lupinus angustifolius), an emerging health food: insights into plant-microbe interactions and legume evolution.</title>
        <authorList>
            <person name="Hane J.K."/>
            <person name="Ming Y."/>
            <person name="Kamphuis L.G."/>
            <person name="Nelson M.N."/>
            <person name="Garg G."/>
            <person name="Atkins C.A."/>
            <person name="Bayer P.E."/>
            <person name="Bravo A."/>
            <person name="Bringans S."/>
            <person name="Cannon S."/>
            <person name="Edwards D."/>
            <person name="Foley R."/>
            <person name="Gao L.L."/>
            <person name="Harrison M.J."/>
            <person name="Huang W."/>
            <person name="Hurgobin B."/>
            <person name="Li S."/>
            <person name="Liu C.W."/>
            <person name="McGrath A."/>
            <person name="Morahan G."/>
            <person name="Murray J."/>
            <person name="Weller J."/>
            <person name="Jian J."/>
            <person name="Singh K.B."/>
        </authorList>
    </citation>
    <scope>NUCLEOTIDE SEQUENCE [LARGE SCALE GENOMIC DNA]</scope>
    <source>
        <strain evidence="5">cv. Tanjil</strain>
        <tissue evidence="4">Whole plant</tissue>
    </source>
</reference>
<dbReference type="InterPro" id="IPR012677">
    <property type="entry name" value="Nucleotide-bd_a/b_plait_sf"/>
</dbReference>
<dbReference type="AlphaFoldDB" id="A0A394DEN9"/>
<dbReference type="GO" id="GO:0003723">
    <property type="term" value="F:RNA binding"/>
    <property type="evidence" value="ECO:0007669"/>
    <property type="project" value="UniProtKB-UniRule"/>
</dbReference>
<feature type="compositionally biased region" description="Basic and acidic residues" evidence="2">
    <location>
        <begin position="118"/>
        <end position="135"/>
    </location>
</feature>
<dbReference type="SMART" id="SM00360">
    <property type="entry name" value="RRM"/>
    <property type="match status" value="1"/>
</dbReference>
<feature type="region of interest" description="Disordered" evidence="2">
    <location>
        <begin position="93"/>
        <end position="245"/>
    </location>
</feature>
<dbReference type="InterPro" id="IPR035979">
    <property type="entry name" value="RBD_domain_sf"/>
</dbReference>
<dbReference type="Pfam" id="PF00076">
    <property type="entry name" value="RRM_1"/>
    <property type="match status" value="1"/>
</dbReference>
<dbReference type="CDD" id="cd12311">
    <property type="entry name" value="RRM_SRSF2_SRSF8"/>
    <property type="match status" value="1"/>
</dbReference>
<dbReference type="EMBL" id="MLAU01028734">
    <property type="protein sequence ID" value="OIW21585.1"/>
    <property type="molecule type" value="Genomic_DNA"/>
</dbReference>
<dbReference type="PROSITE" id="PS50102">
    <property type="entry name" value="RRM"/>
    <property type="match status" value="1"/>
</dbReference>
<feature type="domain" description="RRM" evidence="3">
    <location>
        <begin position="16"/>
        <end position="94"/>
    </location>
</feature>
<evidence type="ECO:0000259" key="3">
    <source>
        <dbReference type="PROSITE" id="PS50102"/>
    </source>
</evidence>
<dbReference type="Proteomes" id="UP000188354">
    <property type="component" value="Unassembled WGS sequence"/>
</dbReference>